<dbReference type="AlphaFoldDB" id="A0A645J301"/>
<proteinExistence type="predicted"/>
<reference evidence="1" key="1">
    <citation type="submission" date="2019-08" db="EMBL/GenBank/DDBJ databases">
        <authorList>
            <person name="Kucharzyk K."/>
            <person name="Murdoch R.W."/>
            <person name="Higgins S."/>
            <person name="Loffler F."/>
        </authorList>
    </citation>
    <scope>NUCLEOTIDE SEQUENCE</scope>
</reference>
<comment type="caution">
    <text evidence="1">The sequence shown here is derived from an EMBL/GenBank/DDBJ whole genome shotgun (WGS) entry which is preliminary data.</text>
</comment>
<gene>
    <name evidence="1" type="ORF">SDC9_205186</name>
</gene>
<sequence length="46" mass="5112">MEITDTENKKYIIKGSLCGGVSVGDTDLTDYIRKHFPIDGLFVFSS</sequence>
<accession>A0A645J301</accession>
<evidence type="ECO:0000313" key="1">
    <source>
        <dbReference type="EMBL" id="MPN57492.1"/>
    </source>
</evidence>
<dbReference type="EMBL" id="VSSQ01129062">
    <property type="protein sequence ID" value="MPN57492.1"/>
    <property type="molecule type" value="Genomic_DNA"/>
</dbReference>
<name>A0A645J301_9ZZZZ</name>
<protein>
    <submittedName>
        <fullName evidence="1">Uncharacterized protein</fullName>
    </submittedName>
</protein>
<organism evidence="1">
    <name type="scientific">bioreactor metagenome</name>
    <dbReference type="NCBI Taxonomy" id="1076179"/>
    <lineage>
        <taxon>unclassified sequences</taxon>
        <taxon>metagenomes</taxon>
        <taxon>ecological metagenomes</taxon>
    </lineage>
</organism>